<feature type="compositionally biased region" description="Pro residues" evidence="1">
    <location>
        <begin position="350"/>
        <end position="363"/>
    </location>
</feature>
<dbReference type="Proteomes" id="UP000305948">
    <property type="component" value="Unassembled WGS sequence"/>
</dbReference>
<name>A0A5C3NDY6_9AGAM</name>
<proteinExistence type="predicted"/>
<sequence length="923" mass="100084">MYSVRAAMVTFRHHAEKAGVLSQRSDSAGASSQDRLIQGIGTRCRIAQRLHNVPASNYRPDTCCSVMAHSIQSTSQSSLAPSTPSTSTQDIHHVVASAGQHKRASLALLDSARIRLSKDFLPFVRSNSKTRRYSTTLSTQIESTDDDEDLLLTGYAAPMGQSDLHIPGLPMYPDLHEQGRTGEKGRERKFYTFIHRPRSSRPVLAAAPRSRSAEPVLVDSSTAPHGRNPHPRHISLDDGNNHNRDHLHHGDQVRPITPTRSPSKPSRRSPSRPLSPSTSVATSTTIHDHQKKLRRPRRHLDDYRSAPRSRDEPDQSRTKSPNPFARFLRGLSPRKSPAPLPRSQSRSGSPAPPSNPPSRPHSPPVGAYSVPGTPKKERGRSQTCWRFFSAPHSASGSGSADHASTSSGNPGKTHSASGRRPDEHGRIGRHLPAVKEDDADDRPEEKTTSVRPVPPRPMPARAATSPTNGNGHYSPTPRRVFTSPQHMGTADAADRDSIGAENLGRCSPLRLGFGGKGKSKEGKEKGKAGKLEIRVVTEPFPREPPRDRNASKAAVGIGRPYTSGTSINASTAKVKRSSGGSGSKHGHVDNKSPRRLKHGSFDFERPASGSSACGHSLERRPTGGRENQRGPDGHRNARVADASMASANPNPRKHPQRIQFKSLSDTEDSAPPLPLKRRGTGTSNASYARSRHCNRSQTSISPSGGSSDGEKGGSWGRKHHPPARSALQQRYKHLGTFEFEPAVPFVPPSSPSSPKDDTFLPRNGGPPLTPKTPKASTAPSSPLMDDSSTHSTPSTKGKSMDLGLGLAWAPSKIKGDAMFPHSHGMGIIRGKEREQVLKEVRTLVGEPGQQRIEKLWSFLVIDIRRLEAGQMPLDGSSGFIMRVKRILDSGPSPLSGLRTDDRMKRVLVDRLVRVVQTAPSIAS</sequence>
<feature type="compositionally biased region" description="Low complexity" evidence="1">
    <location>
        <begin position="696"/>
        <end position="705"/>
    </location>
</feature>
<feature type="region of interest" description="Disordered" evidence="1">
    <location>
        <begin position="200"/>
        <end position="721"/>
    </location>
</feature>
<keyword evidence="3" id="KW-1185">Reference proteome</keyword>
<dbReference type="OrthoDB" id="3260940at2759"/>
<dbReference type="AlphaFoldDB" id="A0A5C3NDY6"/>
<feature type="compositionally biased region" description="Basic and acidic residues" evidence="1">
    <location>
        <begin position="616"/>
        <end position="635"/>
    </location>
</feature>
<feature type="region of interest" description="Disordered" evidence="1">
    <location>
        <begin position="742"/>
        <end position="799"/>
    </location>
</feature>
<reference evidence="2 3" key="1">
    <citation type="journal article" date="2019" name="Nat. Ecol. Evol.">
        <title>Megaphylogeny resolves global patterns of mushroom evolution.</title>
        <authorList>
            <person name="Varga T."/>
            <person name="Krizsan K."/>
            <person name="Foldi C."/>
            <person name="Dima B."/>
            <person name="Sanchez-Garcia M."/>
            <person name="Sanchez-Ramirez S."/>
            <person name="Szollosi G.J."/>
            <person name="Szarkandi J.G."/>
            <person name="Papp V."/>
            <person name="Albert L."/>
            <person name="Andreopoulos W."/>
            <person name="Angelini C."/>
            <person name="Antonin V."/>
            <person name="Barry K.W."/>
            <person name="Bougher N.L."/>
            <person name="Buchanan P."/>
            <person name="Buyck B."/>
            <person name="Bense V."/>
            <person name="Catcheside P."/>
            <person name="Chovatia M."/>
            <person name="Cooper J."/>
            <person name="Damon W."/>
            <person name="Desjardin D."/>
            <person name="Finy P."/>
            <person name="Geml J."/>
            <person name="Haridas S."/>
            <person name="Hughes K."/>
            <person name="Justo A."/>
            <person name="Karasinski D."/>
            <person name="Kautmanova I."/>
            <person name="Kiss B."/>
            <person name="Kocsube S."/>
            <person name="Kotiranta H."/>
            <person name="LaButti K.M."/>
            <person name="Lechner B.E."/>
            <person name="Liimatainen K."/>
            <person name="Lipzen A."/>
            <person name="Lukacs Z."/>
            <person name="Mihaltcheva S."/>
            <person name="Morgado L.N."/>
            <person name="Niskanen T."/>
            <person name="Noordeloos M.E."/>
            <person name="Ohm R.A."/>
            <person name="Ortiz-Santana B."/>
            <person name="Ovrebo C."/>
            <person name="Racz N."/>
            <person name="Riley R."/>
            <person name="Savchenko A."/>
            <person name="Shiryaev A."/>
            <person name="Soop K."/>
            <person name="Spirin V."/>
            <person name="Szebenyi C."/>
            <person name="Tomsovsky M."/>
            <person name="Tulloss R.E."/>
            <person name="Uehling J."/>
            <person name="Grigoriev I.V."/>
            <person name="Vagvolgyi C."/>
            <person name="Papp T."/>
            <person name="Martin F.M."/>
            <person name="Miettinen O."/>
            <person name="Hibbett D.S."/>
            <person name="Nagy L.G."/>
        </authorList>
    </citation>
    <scope>NUCLEOTIDE SEQUENCE [LARGE SCALE GENOMIC DNA]</scope>
    <source>
        <strain evidence="2 3">OMC1185</strain>
    </source>
</reference>
<evidence type="ECO:0000313" key="3">
    <source>
        <dbReference type="Proteomes" id="UP000305948"/>
    </source>
</evidence>
<feature type="compositionally biased region" description="Basic and acidic residues" evidence="1">
    <location>
        <begin position="299"/>
        <end position="317"/>
    </location>
</feature>
<accession>A0A5C3NDY6</accession>
<feature type="compositionally biased region" description="Basic and acidic residues" evidence="1">
    <location>
        <begin position="518"/>
        <end position="550"/>
    </location>
</feature>
<feature type="compositionally biased region" description="Low complexity" evidence="1">
    <location>
        <begin position="254"/>
        <end position="264"/>
    </location>
</feature>
<evidence type="ECO:0000256" key="1">
    <source>
        <dbReference type="SAM" id="MobiDB-lite"/>
    </source>
</evidence>
<dbReference type="EMBL" id="ML213504">
    <property type="protein sequence ID" value="TFK55542.1"/>
    <property type="molecule type" value="Genomic_DNA"/>
</dbReference>
<feature type="compositionally biased region" description="Basic residues" evidence="1">
    <location>
        <begin position="289"/>
        <end position="298"/>
    </location>
</feature>
<gene>
    <name evidence="2" type="ORF">OE88DRAFT_632286</name>
</gene>
<organism evidence="2 3">
    <name type="scientific">Heliocybe sulcata</name>
    <dbReference type="NCBI Taxonomy" id="5364"/>
    <lineage>
        <taxon>Eukaryota</taxon>
        <taxon>Fungi</taxon>
        <taxon>Dikarya</taxon>
        <taxon>Basidiomycota</taxon>
        <taxon>Agaricomycotina</taxon>
        <taxon>Agaricomycetes</taxon>
        <taxon>Gloeophyllales</taxon>
        <taxon>Gloeophyllaceae</taxon>
        <taxon>Heliocybe</taxon>
    </lineage>
</organism>
<protein>
    <submittedName>
        <fullName evidence="2">Uncharacterized protein</fullName>
    </submittedName>
</protein>
<evidence type="ECO:0000313" key="2">
    <source>
        <dbReference type="EMBL" id="TFK55542.1"/>
    </source>
</evidence>
<feature type="compositionally biased region" description="Basic and acidic residues" evidence="1">
    <location>
        <begin position="234"/>
        <end position="252"/>
    </location>
</feature>
<feature type="compositionally biased region" description="Polar residues" evidence="1">
    <location>
        <begin position="562"/>
        <end position="571"/>
    </location>
</feature>
<feature type="compositionally biased region" description="Low complexity" evidence="1">
    <location>
        <begin position="389"/>
        <end position="408"/>
    </location>
</feature>
<dbReference type="STRING" id="5364.A0A5C3NDY6"/>